<sequence length="177" mass="20439">MFCILYPNNNFSTHTHTQAHRFNFAPTCTVEEEANNKTILFDNTIYTNAGLADGSVVTAYAKIREKALDVPCGHLTTVLLDIFPQGHVTLFSLDVEGSEHLVLKQIDFKKVFIEVFMIESWNTYCQKNAECESRNAFRKIMRDAGYEKFSKIIHKSDLFIHPKSRYLQKVKRLTKLE</sequence>
<dbReference type="GO" id="GO:0005886">
    <property type="term" value="C:plasma membrane"/>
    <property type="evidence" value="ECO:0007669"/>
    <property type="project" value="TreeGrafter"/>
</dbReference>
<dbReference type="GO" id="GO:0005794">
    <property type="term" value="C:Golgi apparatus"/>
    <property type="evidence" value="ECO:0007669"/>
    <property type="project" value="TreeGrafter"/>
</dbReference>
<organism evidence="2">
    <name type="scientific">Ditylum brightwellii</name>
    <dbReference type="NCBI Taxonomy" id="49249"/>
    <lineage>
        <taxon>Eukaryota</taxon>
        <taxon>Sar</taxon>
        <taxon>Stramenopiles</taxon>
        <taxon>Ochrophyta</taxon>
        <taxon>Bacillariophyta</taxon>
        <taxon>Mediophyceae</taxon>
        <taxon>Lithodesmiophycidae</taxon>
        <taxon>Lithodesmiales</taxon>
        <taxon>Lithodesmiaceae</taxon>
        <taxon>Ditylum</taxon>
    </lineage>
</organism>
<dbReference type="Pfam" id="PF05050">
    <property type="entry name" value="Methyltransf_21"/>
    <property type="match status" value="1"/>
</dbReference>
<dbReference type="GO" id="GO:0016197">
    <property type="term" value="P:endosomal transport"/>
    <property type="evidence" value="ECO:0007669"/>
    <property type="project" value="TreeGrafter"/>
</dbReference>
<dbReference type="GO" id="GO:0006888">
    <property type="term" value="P:endoplasmic reticulum to Golgi vesicle-mediated transport"/>
    <property type="evidence" value="ECO:0007669"/>
    <property type="project" value="TreeGrafter"/>
</dbReference>
<dbReference type="EMBL" id="HBGN01023730">
    <property type="protein sequence ID" value="CAD9338235.1"/>
    <property type="molecule type" value="Transcribed_RNA"/>
</dbReference>
<proteinExistence type="predicted"/>
<dbReference type="AlphaFoldDB" id="A0A6U4AIX3"/>
<dbReference type="PANTHER" id="PTHR34009">
    <property type="entry name" value="PROTEIN STAR"/>
    <property type="match status" value="1"/>
</dbReference>
<evidence type="ECO:0000313" key="2">
    <source>
        <dbReference type="EMBL" id="CAD9338235.1"/>
    </source>
</evidence>
<dbReference type="InterPro" id="IPR006342">
    <property type="entry name" value="FkbM_mtfrase"/>
</dbReference>
<dbReference type="InterPro" id="IPR053202">
    <property type="entry name" value="EGF_Rcpt_Signaling_Reg"/>
</dbReference>
<dbReference type="GO" id="GO:0031902">
    <property type="term" value="C:late endosome membrane"/>
    <property type="evidence" value="ECO:0007669"/>
    <property type="project" value="TreeGrafter"/>
</dbReference>
<reference evidence="2" key="1">
    <citation type="submission" date="2021-01" db="EMBL/GenBank/DDBJ databases">
        <authorList>
            <person name="Corre E."/>
            <person name="Pelletier E."/>
            <person name="Niang G."/>
            <person name="Scheremetjew M."/>
            <person name="Finn R."/>
            <person name="Kale V."/>
            <person name="Holt S."/>
            <person name="Cochrane G."/>
            <person name="Meng A."/>
            <person name="Brown T."/>
            <person name="Cohen L."/>
        </authorList>
    </citation>
    <scope>NUCLEOTIDE SEQUENCE</scope>
    <source>
        <strain evidence="2">Pop2</strain>
    </source>
</reference>
<feature type="domain" description="Methyltransferase FkbM" evidence="1">
    <location>
        <begin position="58"/>
        <end position="147"/>
    </location>
</feature>
<dbReference type="PANTHER" id="PTHR34009:SF2">
    <property type="entry name" value="PROTEIN STAR"/>
    <property type="match status" value="1"/>
</dbReference>
<accession>A0A6U4AIX3</accession>
<protein>
    <recommendedName>
        <fullName evidence="1">Methyltransferase FkbM domain-containing protein</fullName>
    </recommendedName>
</protein>
<evidence type="ECO:0000259" key="1">
    <source>
        <dbReference type="Pfam" id="PF05050"/>
    </source>
</evidence>
<name>A0A6U4AIX3_9STRA</name>
<gene>
    <name evidence="2" type="ORF">DBRI1063_LOCUS15168</name>
</gene>
<dbReference type="GO" id="GO:0005789">
    <property type="term" value="C:endoplasmic reticulum membrane"/>
    <property type="evidence" value="ECO:0007669"/>
    <property type="project" value="TreeGrafter"/>
</dbReference>